<evidence type="ECO:0000259" key="4">
    <source>
        <dbReference type="Pfam" id="PF20434"/>
    </source>
</evidence>
<feature type="chain" id="PRO_5045382831" description="BD-FAE-like domain-containing protein" evidence="3">
    <location>
        <begin position="19"/>
        <end position="289"/>
    </location>
</feature>
<feature type="signal peptide" evidence="3">
    <location>
        <begin position="1"/>
        <end position="18"/>
    </location>
</feature>
<dbReference type="InterPro" id="IPR050300">
    <property type="entry name" value="GDXG_lipolytic_enzyme"/>
</dbReference>
<keyword evidence="3" id="KW-0732">Signal</keyword>
<dbReference type="RefSeq" id="WP_014221378.1">
    <property type="nucleotide sequence ID" value="NZ_LWBO01000012.1"/>
</dbReference>
<keyword evidence="6" id="KW-1185">Reference proteome</keyword>
<evidence type="ECO:0000313" key="5">
    <source>
        <dbReference type="EMBL" id="OQP48196.1"/>
    </source>
</evidence>
<comment type="caution">
    <text evidence="5">The sequence shown here is derived from an EMBL/GenBank/DDBJ whole genome shotgun (WGS) entry which is preliminary data.</text>
</comment>
<gene>
    <name evidence="5" type="ORF">A4D02_05610</name>
</gene>
<accession>A0ABX3NVZ0</accession>
<proteinExistence type="inferred from homology"/>
<reference evidence="5 6" key="1">
    <citation type="submission" date="2016-04" db="EMBL/GenBank/DDBJ databases">
        <authorList>
            <person name="Chen L."/>
            <person name="Zhuang W."/>
            <person name="Wang G."/>
        </authorList>
    </citation>
    <scope>NUCLEOTIDE SEQUENCE [LARGE SCALE GENOMIC DNA]</scope>
    <source>
        <strain evidence="6">GR20</strain>
    </source>
</reference>
<evidence type="ECO:0000256" key="3">
    <source>
        <dbReference type="SAM" id="SignalP"/>
    </source>
</evidence>
<keyword evidence="2" id="KW-0378">Hydrolase</keyword>
<sequence length="289" mass="32777">MKLYVVLALLLSALAIQAQKPVRITYAEKDTSTLWFDWYKPVTKPNGMSVLFVHGGAFTGGDPVNQQPMADGLTKLGYNVFVIKYRLYLKGKSFGCDIGVPEKLKAVQQAVEDARDATSYLINHAAELQVDTSKLFIAGSSAGAETVLNLVFNPFTRKQDTAYDLYKTFRYAGVLSFSGAVLDINRVYNHVPVPLFMMHGINDQLVPYTTAAHHFCKAVDPGWMIMFGARTLYDDLQKRNWPVVLYSYQESGHEVSNYMFRKFTEMNRFMQQAIQHKIKATHFMLNKEK</sequence>
<protein>
    <recommendedName>
        <fullName evidence="4">BD-FAE-like domain-containing protein</fullName>
    </recommendedName>
</protein>
<comment type="similarity">
    <text evidence="1">Belongs to the 'GDXG' lipolytic enzyme family.</text>
</comment>
<evidence type="ECO:0000256" key="2">
    <source>
        <dbReference type="ARBA" id="ARBA00022801"/>
    </source>
</evidence>
<dbReference type="EMBL" id="LWBO01000012">
    <property type="protein sequence ID" value="OQP48196.1"/>
    <property type="molecule type" value="Genomic_DNA"/>
</dbReference>
<dbReference type="InterPro" id="IPR029058">
    <property type="entry name" value="AB_hydrolase_fold"/>
</dbReference>
<dbReference type="PANTHER" id="PTHR48081">
    <property type="entry name" value="AB HYDROLASE SUPERFAMILY PROTEIN C4A8.06C"/>
    <property type="match status" value="1"/>
</dbReference>
<dbReference type="Proteomes" id="UP000192277">
    <property type="component" value="Unassembled WGS sequence"/>
</dbReference>
<evidence type="ECO:0000313" key="6">
    <source>
        <dbReference type="Proteomes" id="UP000192277"/>
    </source>
</evidence>
<dbReference type="Pfam" id="PF20434">
    <property type="entry name" value="BD-FAE"/>
    <property type="match status" value="1"/>
</dbReference>
<name>A0ABX3NVZ0_9BACT</name>
<dbReference type="SUPFAM" id="SSF53474">
    <property type="entry name" value="alpha/beta-Hydrolases"/>
    <property type="match status" value="1"/>
</dbReference>
<dbReference type="PANTHER" id="PTHR48081:SF30">
    <property type="entry name" value="ACETYL-HYDROLASE LIPR-RELATED"/>
    <property type="match status" value="1"/>
</dbReference>
<dbReference type="InterPro" id="IPR049492">
    <property type="entry name" value="BD-FAE-like_dom"/>
</dbReference>
<evidence type="ECO:0000256" key="1">
    <source>
        <dbReference type="ARBA" id="ARBA00010515"/>
    </source>
</evidence>
<organism evidence="5 6">
    <name type="scientific">Niastella koreensis</name>
    <dbReference type="NCBI Taxonomy" id="354356"/>
    <lineage>
        <taxon>Bacteria</taxon>
        <taxon>Pseudomonadati</taxon>
        <taxon>Bacteroidota</taxon>
        <taxon>Chitinophagia</taxon>
        <taxon>Chitinophagales</taxon>
        <taxon>Chitinophagaceae</taxon>
        <taxon>Niastella</taxon>
    </lineage>
</organism>
<dbReference type="Gene3D" id="3.40.50.1820">
    <property type="entry name" value="alpha/beta hydrolase"/>
    <property type="match status" value="1"/>
</dbReference>
<feature type="domain" description="BD-FAE-like" evidence="4">
    <location>
        <begin position="39"/>
        <end position="155"/>
    </location>
</feature>